<dbReference type="EMBL" id="JACYCD010000009">
    <property type="protein sequence ID" value="KAF8714645.1"/>
    <property type="molecule type" value="Genomic_DNA"/>
</dbReference>
<evidence type="ECO:0000256" key="1">
    <source>
        <dbReference type="SAM" id="MobiDB-lite"/>
    </source>
</evidence>
<feature type="compositionally biased region" description="Basic and acidic residues" evidence="1">
    <location>
        <begin position="272"/>
        <end position="284"/>
    </location>
</feature>
<feature type="region of interest" description="Disordered" evidence="1">
    <location>
        <begin position="267"/>
        <end position="300"/>
    </location>
</feature>
<evidence type="ECO:0000313" key="3">
    <source>
        <dbReference type="Proteomes" id="UP000602905"/>
    </source>
</evidence>
<name>A0A8H7I168_9AGAM</name>
<feature type="non-terminal residue" evidence="2">
    <location>
        <position position="1"/>
    </location>
</feature>
<protein>
    <submittedName>
        <fullName evidence="2">Uncharacterized protein</fullName>
    </submittedName>
</protein>
<comment type="caution">
    <text evidence="2">The sequence shown here is derived from an EMBL/GenBank/DDBJ whole genome shotgun (WGS) entry which is preliminary data.</text>
</comment>
<reference evidence="2" key="1">
    <citation type="submission" date="2020-09" db="EMBL/GenBank/DDBJ databases">
        <title>Comparative genome analyses of four rice-infecting Rhizoctonia solani isolates reveal extensive enrichment of homogalacturonan modification genes.</title>
        <authorList>
            <person name="Lee D.-Y."/>
            <person name="Jeon J."/>
            <person name="Kim K.-T."/>
            <person name="Cheong K."/>
            <person name="Song H."/>
            <person name="Choi G."/>
            <person name="Ko J."/>
            <person name="Opiyo S.O."/>
            <person name="Zuo S."/>
            <person name="Madhav S."/>
            <person name="Lee Y.-H."/>
            <person name="Wang G.-L."/>
        </authorList>
    </citation>
    <scope>NUCLEOTIDE SEQUENCE</scope>
    <source>
        <strain evidence="2">AG1-IA WGL</strain>
    </source>
</reference>
<proteinExistence type="predicted"/>
<dbReference type="AlphaFoldDB" id="A0A8H7I168"/>
<evidence type="ECO:0000313" key="2">
    <source>
        <dbReference type="EMBL" id="KAF8714645.1"/>
    </source>
</evidence>
<dbReference type="OrthoDB" id="3227921at2759"/>
<organism evidence="2 3">
    <name type="scientific">Rhizoctonia solani</name>
    <dbReference type="NCBI Taxonomy" id="456999"/>
    <lineage>
        <taxon>Eukaryota</taxon>
        <taxon>Fungi</taxon>
        <taxon>Dikarya</taxon>
        <taxon>Basidiomycota</taxon>
        <taxon>Agaricomycotina</taxon>
        <taxon>Agaricomycetes</taxon>
        <taxon>Cantharellales</taxon>
        <taxon>Ceratobasidiaceae</taxon>
        <taxon>Rhizoctonia</taxon>
    </lineage>
</organism>
<gene>
    <name evidence="2" type="ORF">RHS03_00286</name>
</gene>
<sequence>MPFIWLSKSKGPSPNFIPLEENAARRFVAGWTLRPGSHVQAEAKLITRRLITSSVLRDIFFKESQYDFVSLFPINEVGSSRYSNASLATAIIRTNMRPGFMHFQTQKGLQDPKLIHDSVDKCDFVDDYRSGTVFDIIGSVGGLFALLHAVHVLLFGRPLLWGLTGWSRSTVELPPPHSATYAGAKLITPFGLIGRYSSANFKSHLRREYHDAPTEDGASTIQIVKFLRDFVIDFGPAELDRNQRSSDEHMSSGLAIVNEGTISTRIPLISTESDRTESQQREDGTNGEVDASRNFMHSMA</sequence>
<accession>A0A8H7I168</accession>
<dbReference type="Proteomes" id="UP000602905">
    <property type="component" value="Unassembled WGS sequence"/>
</dbReference>